<feature type="region of interest" description="Disordered" evidence="5">
    <location>
        <begin position="153"/>
        <end position="178"/>
    </location>
</feature>
<dbReference type="Proteomes" id="UP000094527">
    <property type="component" value="Unassembled WGS sequence"/>
</dbReference>
<feature type="region of interest" description="Disordered" evidence="5">
    <location>
        <begin position="87"/>
        <end position="115"/>
    </location>
</feature>
<dbReference type="Pfam" id="PF13923">
    <property type="entry name" value="zf-C3HC4_2"/>
    <property type="match status" value="1"/>
</dbReference>
<dbReference type="GO" id="GO:0008270">
    <property type="term" value="F:zinc ion binding"/>
    <property type="evidence" value="ECO:0007669"/>
    <property type="project" value="UniProtKB-KW"/>
</dbReference>
<organism evidence="8 9">
    <name type="scientific">Orchesella cincta</name>
    <name type="common">Springtail</name>
    <name type="synonym">Podura cincta</name>
    <dbReference type="NCBI Taxonomy" id="48709"/>
    <lineage>
        <taxon>Eukaryota</taxon>
        <taxon>Metazoa</taxon>
        <taxon>Ecdysozoa</taxon>
        <taxon>Arthropoda</taxon>
        <taxon>Hexapoda</taxon>
        <taxon>Collembola</taxon>
        <taxon>Entomobryomorpha</taxon>
        <taxon>Entomobryoidea</taxon>
        <taxon>Orchesellidae</taxon>
        <taxon>Orchesellinae</taxon>
        <taxon>Orchesella</taxon>
    </lineage>
</organism>
<evidence type="ECO:0000313" key="8">
    <source>
        <dbReference type="EMBL" id="ODM99626.1"/>
    </source>
</evidence>
<evidence type="ECO:0000256" key="1">
    <source>
        <dbReference type="ARBA" id="ARBA00022723"/>
    </source>
</evidence>
<dbReference type="PANTHER" id="PTHR23327:SF42">
    <property type="entry name" value="LON PEPTIDASE N-TERMINAL DOMAIN AND RING FINGER PROTEIN C14F5.10C"/>
    <property type="match status" value="1"/>
</dbReference>
<keyword evidence="2 4" id="KW-0863">Zinc-finger</keyword>
<dbReference type="GO" id="GO:0061630">
    <property type="term" value="F:ubiquitin protein ligase activity"/>
    <property type="evidence" value="ECO:0007669"/>
    <property type="project" value="TreeGrafter"/>
</dbReference>
<dbReference type="SMART" id="SM00464">
    <property type="entry name" value="LON"/>
    <property type="match status" value="1"/>
</dbReference>
<feature type="compositionally biased region" description="Polar residues" evidence="5">
    <location>
        <begin position="91"/>
        <end position="103"/>
    </location>
</feature>
<evidence type="ECO:0000256" key="4">
    <source>
        <dbReference type="PROSITE-ProRule" id="PRU00175"/>
    </source>
</evidence>
<dbReference type="EMBL" id="LJIJ01000267">
    <property type="protein sequence ID" value="ODM99626.1"/>
    <property type="molecule type" value="Genomic_DNA"/>
</dbReference>
<accession>A0A1D2N2W9</accession>
<dbReference type="InterPro" id="IPR015947">
    <property type="entry name" value="PUA-like_sf"/>
</dbReference>
<feature type="domain" description="RING-type" evidence="6">
    <location>
        <begin position="227"/>
        <end position="265"/>
    </location>
</feature>
<dbReference type="InterPro" id="IPR017907">
    <property type="entry name" value="Znf_RING_CS"/>
</dbReference>
<name>A0A1D2N2W9_ORCCI</name>
<dbReference type="SUPFAM" id="SSF48452">
    <property type="entry name" value="TPR-like"/>
    <property type="match status" value="1"/>
</dbReference>
<dbReference type="CDD" id="cd16514">
    <property type="entry name" value="RING-HC_LONFs_rpt2"/>
    <property type="match status" value="1"/>
</dbReference>
<dbReference type="Pfam" id="PF02190">
    <property type="entry name" value="LON_substr_bdg"/>
    <property type="match status" value="1"/>
</dbReference>
<dbReference type="SMART" id="SM00184">
    <property type="entry name" value="RING"/>
    <property type="match status" value="1"/>
</dbReference>
<evidence type="ECO:0000256" key="3">
    <source>
        <dbReference type="ARBA" id="ARBA00022833"/>
    </source>
</evidence>
<dbReference type="OrthoDB" id="264917at2759"/>
<dbReference type="STRING" id="48709.A0A1D2N2W9"/>
<evidence type="ECO:0000259" key="6">
    <source>
        <dbReference type="PROSITE" id="PS50089"/>
    </source>
</evidence>
<sequence length="537" mass="61114">EEALQDAEAATKSCPTWPKGYFRKSAALISLGRYEEAFLSLTICMYLIKATSKSSEDPALSQVINEMMKIFHKIFLQSPVTGSTLKRHTSEQLQFTPYPSTKKLNGRTDRRRQGYKNWSSDLSEYSSSGDECEQSMYSGKSCSGWKSSRSNHHHESISVTHHHSHNSMGPNYTHSSSPLTEQLNVRLNRLFGRASQDLKCFELRLKGLSKGLRQTSPALISGSDVECSLCYRLLFQPVSTGCGHTFCRCCLERCMDHNPACPLCKTSLQNYLANRDHSVTEFLESAIRSFLPNEYEERLKQHLEELNAVPSAGKSLDVDIPIFVCTMAFPTIPCPLHVFEPRYRLMIRRCMENGTNKFGMCCYAADGEHNYGDVGTLLEIRNIRYFSDGRSVVDTMGCRRFRVLRKSMVDGYNAAKIELLQDRPISETDMPIINELHDKVFKEANEWLQSIGQVRRQRIHSHFGLMPSPTDDWRDSPDGPSWTWWLLAILPLDSKAQLAILSMCSLQKRLECILKVLTFVKNRMNSLGGEETQPEQQ</sequence>
<keyword evidence="9" id="KW-1185">Reference proteome</keyword>
<reference evidence="8 9" key="1">
    <citation type="journal article" date="2016" name="Genome Biol. Evol.">
        <title>Gene Family Evolution Reflects Adaptation to Soil Environmental Stressors in the Genome of the Collembolan Orchesella cincta.</title>
        <authorList>
            <person name="Faddeeva-Vakhrusheva A."/>
            <person name="Derks M.F."/>
            <person name="Anvar S.Y."/>
            <person name="Agamennone V."/>
            <person name="Suring W."/>
            <person name="Smit S."/>
            <person name="van Straalen N.M."/>
            <person name="Roelofs D."/>
        </authorList>
    </citation>
    <scope>NUCLEOTIDE SEQUENCE [LARGE SCALE GENOMIC DNA]</scope>
    <source>
        <tissue evidence="8">Mixed pool</tissue>
    </source>
</reference>
<dbReference type="InterPro" id="IPR013083">
    <property type="entry name" value="Znf_RING/FYVE/PHD"/>
</dbReference>
<dbReference type="SUPFAM" id="SSF57850">
    <property type="entry name" value="RING/U-box"/>
    <property type="match status" value="1"/>
</dbReference>
<feature type="compositionally biased region" description="Polar residues" evidence="5">
    <location>
        <begin position="166"/>
        <end position="178"/>
    </location>
</feature>
<dbReference type="PROSITE" id="PS00518">
    <property type="entry name" value="ZF_RING_1"/>
    <property type="match status" value="1"/>
</dbReference>
<dbReference type="OMA" id="HIFVEIM"/>
<dbReference type="PROSITE" id="PS50089">
    <property type="entry name" value="ZF_RING_2"/>
    <property type="match status" value="1"/>
</dbReference>
<keyword evidence="1" id="KW-0479">Metal-binding</keyword>
<comment type="caution">
    <text evidence="8">The sequence shown here is derived from an EMBL/GenBank/DDBJ whole genome shotgun (WGS) entry which is preliminary data.</text>
</comment>
<proteinExistence type="predicted"/>
<evidence type="ECO:0000256" key="2">
    <source>
        <dbReference type="ARBA" id="ARBA00022771"/>
    </source>
</evidence>
<dbReference type="Gene3D" id="1.25.40.10">
    <property type="entry name" value="Tetratricopeptide repeat domain"/>
    <property type="match status" value="1"/>
</dbReference>
<gene>
    <name evidence="8" type="ORF">Ocin01_07052</name>
</gene>
<feature type="domain" description="Lon N-terminal" evidence="7">
    <location>
        <begin position="306"/>
        <end position="521"/>
    </location>
</feature>
<feature type="non-terminal residue" evidence="8">
    <location>
        <position position="1"/>
    </location>
</feature>
<protein>
    <submittedName>
        <fullName evidence="8">LON peptidase N-terminal domain and RING finger protein 3</fullName>
    </submittedName>
</protein>
<evidence type="ECO:0000259" key="7">
    <source>
        <dbReference type="PROSITE" id="PS51787"/>
    </source>
</evidence>
<evidence type="ECO:0000256" key="5">
    <source>
        <dbReference type="SAM" id="MobiDB-lite"/>
    </source>
</evidence>
<dbReference type="Gene3D" id="3.30.40.10">
    <property type="entry name" value="Zinc/RING finger domain, C3HC4 (zinc finger)"/>
    <property type="match status" value="1"/>
</dbReference>
<dbReference type="AlphaFoldDB" id="A0A1D2N2W9"/>
<dbReference type="PROSITE" id="PS51787">
    <property type="entry name" value="LON_N"/>
    <property type="match status" value="1"/>
</dbReference>
<keyword evidence="3" id="KW-0862">Zinc</keyword>
<dbReference type="InterPro" id="IPR003111">
    <property type="entry name" value="Lon_prtase_N"/>
</dbReference>
<dbReference type="GO" id="GO:0005737">
    <property type="term" value="C:cytoplasm"/>
    <property type="evidence" value="ECO:0007669"/>
    <property type="project" value="UniProtKB-ARBA"/>
</dbReference>
<dbReference type="Gene3D" id="2.30.130.40">
    <property type="entry name" value="LON domain-like"/>
    <property type="match status" value="1"/>
</dbReference>
<dbReference type="InterPro" id="IPR011990">
    <property type="entry name" value="TPR-like_helical_dom_sf"/>
</dbReference>
<evidence type="ECO:0000313" key="9">
    <source>
        <dbReference type="Proteomes" id="UP000094527"/>
    </source>
</evidence>
<dbReference type="InterPro" id="IPR046336">
    <property type="entry name" value="Lon_prtase_N_sf"/>
</dbReference>
<dbReference type="InterPro" id="IPR001841">
    <property type="entry name" value="Znf_RING"/>
</dbReference>
<dbReference type="SUPFAM" id="SSF88697">
    <property type="entry name" value="PUA domain-like"/>
    <property type="match status" value="1"/>
</dbReference>
<dbReference type="PANTHER" id="PTHR23327">
    <property type="entry name" value="RING FINGER PROTEIN 127"/>
    <property type="match status" value="1"/>
</dbReference>